<dbReference type="EMBL" id="CAJVPY010016673">
    <property type="protein sequence ID" value="CAG8758205.1"/>
    <property type="molecule type" value="Genomic_DNA"/>
</dbReference>
<evidence type="ECO:0000313" key="2">
    <source>
        <dbReference type="Proteomes" id="UP000789405"/>
    </source>
</evidence>
<accession>A0A9N9NUF8</accession>
<gene>
    <name evidence="1" type="ORF">DERYTH_LOCUS17549</name>
</gene>
<reference evidence="1" key="1">
    <citation type="submission" date="2021-06" db="EMBL/GenBank/DDBJ databases">
        <authorList>
            <person name="Kallberg Y."/>
            <person name="Tangrot J."/>
            <person name="Rosling A."/>
        </authorList>
    </citation>
    <scope>NUCLEOTIDE SEQUENCE</scope>
    <source>
        <strain evidence="1">MA453B</strain>
    </source>
</reference>
<dbReference type="AlphaFoldDB" id="A0A9N9NUF8"/>
<keyword evidence="2" id="KW-1185">Reference proteome</keyword>
<protein>
    <submittedName>
        <fullName evidence="1">190_t:CDS:1</fullName>
    </submittedName>
</protein>
<dbReference type="Proteomes" id="UP000789405">
    <property type="component" value="Unassembled WGS sequence"/>
</dbReference>
<proteinExistence type="predicted"/>
<organism evidence="1 2">
    <name type="scientific">Dentiscutata erythropus</name>
    <dbReference type="NCBI Taxonomy" id="1348616"/>
    <lineage>
        <taxon>Eukaryota</taxon>
        <taxon>Fungi</taxon>
        <taxon>Fungi incertae sedis</taxon>
        <taxon>Mucoromycota</taxon>
        <taxon>Glomeromycotina</taxon>
        <taxon>Glomeromycetes</taxon>
        <taxon>Diversisporales</taxon>
        <taxon>Gigasporaceae</taxon>
        <taxon>Dentiscutata</taxon>
    </lineage>
</organism>
<sequence>TFLFTSPGLGDCQDWPACGVYKYRQFQDVDVTHCLTSDPNVQPCVKDQLHPCVCDGCEDRQNDNFHCNECGCIYWCDS</sequence>
<feature type="non-terminal residue" evidence="1">
    <location>
        <position position="78"/>
    </location>
</feature>
<evidence type="ECO:0000313" key="1">
    <source>
        <dbReference type="EMBL" id="CAG8758205.1"/>
    </source>
</evidence>
<comment type="caution">
    <text evidence="1">The sequence shown here is derived from an EMBL/GenBank/DDBJ whole genome shotgun (WGS) entry which is preliminary data.</text>
</comment>
<name>A0A9N9NUF8_9GLOM</name>